<dbReference type="Proteomes" id="UP000001812">
    <property type="component" value="Chromosome II"/>
</dbReference>
<dbReference type="GeneID" id="93064793"/>
<dbReference type="RefSeq" id="WP_004529474.1">
    <property type="nucleotide sequence ID" value="NZ_CM000833.1"/>
</dbReference>
<sequence length="72" mass="8125">MRFGCKHVRSCYDASRGASATRAARFVLVDTASHPRSHGARKRAPLRMLRVQWRVARQAACRRPSDARDAFA</sequence>
<gene>
    <name evidence="1" type="ORF">BURPS1710A_A2357</name>
</gene>
<dbReference type="HOGENOM" id="CLU_2714653_0_0_4"/>
<dbReference type="AlphaFoldDB" id="A0A0E1VVH4"/>
<dbReference type="EMBL" id="CM000833">
    <property type="protein sequence ID" value="EET04001.1"/>
    <property type="molecule type" value="Genomic_DNA"/>
</dbReference>
<evidence type="ECO:0000313" key="1">
    <source>
        <dbReference type="EMBL" id="EET04001.1"/>
    </source>
</evidence>
<name>A0A0E1VVH4_BURPE</name>
<reference evidence="1" key="1">
    <citation type="submission" date="2009-05" db="EMBL/GenBank/DDBJ databases">
        <authorList>
            <person name="Harkins D.M."/>
            <person name="DeShazer D."/>
            <person name="Woods D.E."/>
            <person name="Brinkac L.M."/>
            <person name="Brown K.A."/>
            <person name="Hung G.C."/>
            <person name="Tuanyok A."/>
            <person name="Zhang B."/>
            <person name="Nierman W.C."/>
        </authorList>
    </citation>
    <scope>NUCLEOTIDE SEQUENCE [LARGE SCALE GENOMIC DNA]</scope>
    <source>
        <strain evidence="1">1710a</strain>
    </source>
</reference>
<organism evidence="1">
    <name type="scientific">Burkholderia pseudomallei 1710a</name>
    <dbReference type="NCBI Taxonomy" id="320371"/>
    <lineage>
        <taxon>Bacteria</taxon>
        <taxon>Pseudomonadati</taxon>
        <taxon>Pseudomonadota</taxon>
        <taxon>Betaproteobacteria</taxon>
        <taxon>Burkholderiales</taxon>
        <taxon>Burkholderiaceae</taxon>
        <taxon>Burkholderia</taxon>
        <taxon>pseudomallei group</taxon>
    </lineage>
</organism>
<accession>A0A0E1VVH4</accession>
<proteinExistence type="predicted"/>
<protein>
    <submittedName>
        <fullName evidence="1">Uncharacterized protein</fullName>
    </submittedName>
</protein>